<gene>
    <name evidence="1" type="ORF">VP01_592g12</name>
</gene>
<evidence type="ECO:0000313" key="1">
    <source>
        <dbReference type="EMBL" id="KNZ48071.1"/>
    </source>
</evidence>
<keyword evidence="2" id="KW-1185">Reference proteome</keyword>
<proteinExistence type="predicted"/>
<reference evidence="1 2" key="1">
    <citation type="submission" date="2015-08" db="EMBL/GenBank/DDBJ databases">
        <title>Next Generation Sequencing and Analysis of the Genome of Puccinia sorghi L Schw, the Causal Agent of Maize Common Rust.</title>
        <authorList>
            <person name="Rochi L."/>
            <person name="Burguener G."/>
            <person name="Darino M."/>
            <person name="Turjanski A."/>
            <person name="Kreff E."/>
            <person name="Dieguez M.J."/>
            <person name="Sacco F."/>
        </authorList>
    </citation>
    <scope>NUCLEOTIDE SEQUENCE [LARGE SCALE GENOMIC DNA]</scope>
    <source>
        <strain evidence="1 2">RO10H11247</strain>
    </source>
</reference>
<accession>A0A0L6UHQ5</accession>
<sequence length="136" mass="15786">MIFLRTFIHPPVRNLHSNLDHNKSKSLRGLWDMVKMLSWISFQKSMTISMSMAQRIHVEKLGPCDIDHWMSMPTMGHLMAEVYNSSNNPPIFIGLTESQNFLVLKMKDENSFPTAQLEKNSEQIATPEEICQPLYY</sequence>
<dbReference type="VEuPathDB" id="FungiDB:VP01_592g12"/>
<dbReference type="AlphaFoldDB" id="A0A0L6UHQ5"/>
<comment type="caution">
    <text evidence="1">The sequence shown here is derived from an EMBL/GenBank/DDBJ whole genome shotgun (WGS) entry which is preliminary data.</text>
</comment>
<dbReference type="Proteomes" id="UP000037035">
    <property type="component" value="Unassembled WGS sequence"/>
</dbReference>
<protein>
    <submittedName>
        <fullName evidence="1">Uncharacterized protein</fullName>
    </submittedName>
</protein>
<dbReference type="EMBL" id="LAVV01011196">
    <property type="protein sequence ID" value="KNZ48071.1"/>
    <property type="molecule type" value="Genomic_DNA"/>
</dbReference>
<organism evidence="1 2">
    <name type="scientific">Puccinia sorghi</name>
    <dbReference type="NCBI Taxonomy" id="27349"/>
    <lineage>
        <taxon>Eukaryota</taxon>
        <taxon>Fungi</taxon>
        <taxon>Dikarya</taxon>
        <taxon>Basidiomycota</taxon>
        <taxon>Pucciniomycotina</taxon>
        <taxon>Pucciniomycetes</taxon>
        <taxon>Pucciniales</taxon>
        <taxon>Pucciniaceae</taxon>
        <taxon>Puccinia</taxon>
    </lineage>
</organism>
<name>A0A0L6UHQ5_9BASI</name>
<evidence type="ECO:0000313" key="2">
    <source>
        <dbReference type="Proteomes" id="UP000037035"/>
    </source>
</evidence>